<dbReference type="AlphaFoldDB" id="A0A6A4GWT6"/>
<name>A0A6A4GWT6_9AGAR</name>
<dbReference type="Pfam" id="PF08661">
    <property type="entry name" value="Rep_fac-A_3"/>
    <property type="match status" value="1"/>
</dbReference>
<dbReference type="GO" id="GO:0006260">
    <property type="term" value="P:DNA replication"/>
    <property type="evidence" value="ECO:0007669"/>
    <property type="project" value="InterPro"/>
</dbReference>
<gene>
    <name evidence="4" type="ORF">BT96DRAFT_1003147</name>
</gene>
<dbReference type="GO" id="GO:0006310">
    <property type="term" value="P:DNA recombination"/>
    <property type="evidence" value="ECO:0007669"/>
    <property type="project" value="InterPro"/>
</dbReference>
<dbReference type="Gene3D" id="2.40.50.140">
    <property type="entry name" value="Nucleic acid-binding proteins"/>
    <property type="match status" value="1"/>
</dbReference>
<dbReference type="InterPro" id="IPR013970">
    <property type="entry name" value="Rfa2"/>
</dbReference>
<dbReference type="GO" id="GO:0003677">
    <property type="term" value="F:DNA binding"/>
    <property type="evidence" value="ECO:0007669"/>
    <property type="project" value="InterPro"/>
</dbReference>
<dbReference type="GO" id="GO:0031981">
    <property type="term" value="C:nuclear lumen"/>
    <property type="evidence" value="ECO:0007669"/>
    <property type="project" value="UniProtKB-ARBA"/>
</dbReference>
<evidence type="ECO:0000313" key="5">
    <source>
        <dbReference type="Proteomes" id="UP000799118"/>
    </source>
</evidence>
<evidence type="ECO:0000256" key="3">
    <source>
        <dbReference type="ARBA" id="ARBA00023242"/>
    </source>
</evidence>
<sequence length="161" mass="18119">MATNHHLVLNTDGIHPRVNGALLPCFIDCFVVLPSEVIQHSPDTRALVVEACDGISVSVDLERLPQDLTVTRFIEVLGQVYCNAGMIRTITVLAIRVINLGNEFDLSLVDRILKLIHDRRFDDVFNPLSMQRLNSPFHFLHLKLFDTGSMSTPLRISDIDE</sequence>
<dbReference type="OrthoDB" id="188186at2759"/>
<proteinExistence type="inferred from homology"/>
<comment type="subcellular location">
    <subcellularLocation>
        <location evidence="1">Nucleus</location>
    </subcellularLocation>
</comment>
<keyword evidence="5" id="KW-1185">Reference proteome</keyword>
<dbReference type="InterPro" id="IPR012340">
    <property type="entry name" value="NA-bd_OB-fold"/>
</dbReference>
<keyword evidence="3" id="KW-0539">Nucleus</keyword>
<evidence type="ECO:0000256" key="2">
    <source>
        <dbReference type="ARBA" id="ARBA00009761"/>
    </source>
</evidence>
<organism evidence="4 5">
    <name type="scientific">Gymnopus androsaceus JB14</name>
    <dbReference type="NCBI Taxonomy" id="1447944"/>
    <lineage>
        <taxon>Eukaryota</taxon>
        <taxon>Fungi</taxon>
        <taxon>Dikarya</taxon>
        <taxon>Basidiomycota</taxon>
        <taxon>Agaricomycotina</taxon>
        <taxon>Agaricomycetes</taxon>
        <taxon>Agaricomycetidae</taxon>
        <taxon>Agaricales</taxon>
        <taxon>Marasmiineae</taxon>
        <taxon>Omphalotaceae</taxon>
        <taxon>Gymnopus</taxon>
    </lineage>
</organism>
<evidence type="ECO:0000256" key="1">
    <source>
        <dbReference type="ARBA" id="ARBA00004123"/>
    </source>
</evidence>
<reference evidence="4" key="1">
    <citation type="journal article" date="2019" name="Environ. Microbiol.">
        <title>Fungal ecological strategies reflected in gene transcription - a case study of two litter decomposers.</title>
        <authorList>
            <person name="Barbi F."/>
            <person name="Kohler A."/>
            <person name="Barry K."/>
            <person name="Baskaran P."/>
            <person name="Daum C."/>
            <person name="Fauchery L."/>
            <person name="Ihrmark K."/>
            <person name="Kuo A."/>
            <person name="LaButti K."/>
            <person name="Lipzen A."/>
            <person name="Morin E."/>
            <person name="Grigoriev I.V."/>
            <person name="Henrissat B."/>
            <person name="Lindahl B."/>
            <person name="Martin F."/>
        </authorList>
    </citation>
    <scope>NUCLEOTIDE SEQUENCE</scope>
    <source>
        <strain evidence="4">JB14</strain>
    </source>
</reference>
<dbReference type="EMBL" id="ML769693">
    <property type="protein sequence ID" value="KAE9389505.1"/>
    <property type="molecule type" value="Genomic_DNA"/>
</dbReference>
<evidence type="ECO:0000313" key="4">
    <source>
        <dbReference type="EMBL" id="KAE9389505.1"/>
    </source>
</evidence>
<dbReference type="GO" id="GO:0006281">
    <property type="term" value="P:DNA repair"/>
    <property type="evidence" value="ECO:0007669"/>
    <property type="project" value="InterPro"/>
</dbReference>
<accession>A0A6A4GWT6</accession>
<comment type="similarity">
    <text evidence="2">Belongs to the replication factor A protein 3 family.</text>
</comment>
<dbReference type="Proteomes" id="UP000799118">
    <property type="component" value="Unassembled WGS sequence"/>
</dbReference>
<protein>
    <submittedName>
        <fullName evidence="4">Uncharacterized protein</fullName>
    </submittedName>
</protein>